<evidence type="ECO:0000256" key="1">
    <source>
        <dbReference type="SAM" id="SignalP"/>
    </source>
</evidence>
<dbReference type="AlphaFoldDB" id="A0A2P4ESA9"/>
<dbReference type="PIRSF" id="PIRSF020419">
    <property type="entry name" value="Fe_uptake_reg_CjrA_prd"/>
    <property type="match status" value="1"/>
</dbReference>
<evidence type="ECO:0000313" key="3">
    <source>
        <dbReference type="EMBL" id="POB01887.1"/>
    </source>
</evidence>
<proteinExistence type="predicted"/>
<dbReference type="Pfam" id="PF04187">
    <property type="entry name" value="Cofac_haem_bdg"/>
    <property type="match status" value="1"/>
</dbReference>
<accession>A0A2P4ESA9</accession>
<protein>
    <submittedName>
        <fullName evidence="3">Iron(III) ABC transporter</fullName>
    </submittedName>
</protein>
<evidence type="ECO:0000259" key="2">
    <source>
        <dbReference type="Pfam" id="PF04187"/>
    </source>
</evidence>
<dbReference type="Gene3D" id="1.10.8.760">
    <property type="entry name" value="Haem-binding uptake, Tiki superfamily, ChaN, domain 2"/>
    <property type="match status" value="1"/>
</dbReference>
<reference evidence="3 4" key="1">
    <citation type="submission" date="2018-01" db="EMBL/GenBank/DDBJ databases">
        <title>Draft genome of the type strain Pseudomonas oceani DSM 100277 isolated from the deep water in Okinawa trough, northwestern Pacific Ocean.</title>
        <authorList>
            <person name="Gomila M."/>
            <person name="Mulet M."/>
            <person name="Garcia-Valdes E."/>
            <person name="Lalucat J."/>
        </authorList>
    </citation>
    <scope>NUCLEOTIDE SEQUENCE [LARGE SCALE GENOMIC DNA]</scope>
    <source>
        <strain evidence="3 4">DSM 100277</strain>
    </source>
</reference>
<gene>
    <name evidence="3" type="ORF">C1949_15350</name>
</gene>
<dbReference type="Gene3D" id="3.40.50.11550">
    <property type="match status" value="1"/>
</dbReference>
<dbReference type="Proteomes" id="UP000243451">
    <property type="component" value="Unassembled WGS sequence"/>
</dbReference>
<comment type="caution">
    <text evidence="3">The sequence shown here is derived from an EMBL/GenBank/DDBJ whole genome shotgun (WGS) entry which is preliminary data.</text>
</comment>
<organism evidence="3 4">
    <name type="scientific">Halopseudomonas oceani</name>
    <dbReference type="NCBI Taxonomy" id="1708783"/>
    <lineage>
        <taxon>Bacteria</taxon>
        <taxon>Pseudomonadati</taxon>
        <taxon>Pseudomonadota</taxon>
        <taxon>Gammaproteobacteria</taxon>
        <taxon>Pseudomonadales</taxon>
        <taxon>Pseudomonadaceae</taxon>
        <taxon>Halopseudomonas</taxon>
    </lineage>
</organism>
<keyword evidence="1" id="KW-0732">Signal</keyword>
<name>A0A2P4ESA9_9GAMM</name>
<dbReference type="OrthoDB" id="9795827at2"/>
<dbReference type="InterPro" id="IPR007314">
    <property type="entry name" value="Cofac_haem-bd_dom"/>
</dbReference>
<evidence type="ECO:0000313" key="4">
    <source>
        <dbReference type="Proteomes" id="UP000243451"/>
    </source>
</evidence>
<dbReference type="CDD" id="cd14727">
    <property type="entry name" value="ChanN-like"/>
    <property type="match status" value="1"/>
</dbReference>
<sequence length="292" mass="32799">MKVLALILALLCSYSALADVLPAWQAAGGHDDPHLGQVWDTRAERWLEPSQLVDLLAEQPRVIVGERHDHPDHHALQLWLLEQLRARREQGALVMEMLQPSQQSRVDALQGALLPADAELNERLDWQPGWDWKLYGPLVRWGLAIPQRLLAANLDRDQLMTLYRDPQTQVLGYSAAVRQQLEQIIVDSHCGLIEPAQVAPMLSIQHARDVRMAEILAQAPAPALLISGAYHARRDLGVPLHWQSAWGPQPVVVLLSEVGTALSGRDQADYIWLAPSLPEQDYCEQMRQGRED</sequence>
<dbReference type="EMBL" id="PPSK01000017">
    <property type="protein sequence ID" value="POB01887.1"/>
    <property type="molecule type" value="Genomic_DNA"/>
</dbReference>
<keyword evidence="4" id="KW-1185">Reference proteome</keyword>
<dbReference type="SUPFAM" id="SSF159501">
    <property type="entry name" value="EreA/ChaN-like"/>
    <property type="match status" value="1"/>
</dbReference>
<dbReference type="RefSeq" id="WP_104739346.1">
    <property type="nucleotide sequence ID" value="NZ_BMHR01000015.1"/>
</dbReference>
<feature type="domain" description="Haem-binding uptake Tiki superfamily ChaN" evidence="2">
    <location>
        <begin position="53"/>
        <end position="240"/>
    </location>
</feature>
<feature type="chain" id="PRO_5015119026" evidence="1">
    <location>
        <begin position="19"/>
        <end position="292"/>
    </location>
</feature>
<feature type="signal peptide" evidence="1">
    <location>
        <begin position="1"/>
        <end position="18"/>
    </location>
</feature>
<dbReference type="InterPro" id="IPR016773">
    <property type="entry name" value="Fe3_uptake_reg_CjrA_prd"/>
</dbReference>